<keyword evidence="1" id="KW-0805">Transcription regulation</keyword>
<reference evidence="7" key="1">
    <citation type="journal article" date="2019" name="Int. J. Syst. Evol. Microbiol.">
        <title>The Global Catalogue of Microorganisms (GCM) 10K type strain sequencing project: providing services to taxonomists for standard genome sequencing and annotation.</title>
        <authorList>
            <consortium name="The Broad Institute Genomics Platform"/>
            <consortium name="The Broad Institute Genome Sequencing Center for Infectious Disease"/>
            <person name="Wu L."/>
            <person name="Ma J."/>
        </authorList>
    </citation>
    <scope>NUCLEOTIDE SEQUENCE [LARGE SCALE GENOMIC DNA]</scope>
    <source>
        <strain evidence="7">CCUG 53903</strain>
    </source>
</reference>
<accession>A0ABW2SH07</accession>
<keyword evidence="2" id="KW-0238">DNA-binding</keyword>
<organism evidence="6 7">
    <name type="scientific">Hydrogenophaga defluvii</name>
    <dbReference type="NCBI Taxonomy" id="249410"/>
    <lineage>
        <taxon>Bacteria</taxon>
        <taxon>Pseudomonadati</taxon>
        <taxon>Pseudomonadota</taxon>
        <taxon>Betaproteobacteria</taxon>
        <taxon>Burkholderiales</taxon>
        <taxon>Comamonadaceae</taxon>
        <taxon>Hydrogenophaga</taxon>
    </lineage>
</organism>
<dbReference type="Pfam" id="PF07729">
    <property type="entry name" value="FCD"/>
    <property type="match status" value="1"/>
</dbReference>
<dbReference type="SMART" id="SM00345">
    <property type="entry name" value="HTH_GNTR"/>
    <property type="match status" value="1"/>
</dbReference>
<protein>
    <submittedName>
        <fullName evidence="6">GntR family transcriptional regulator</fullName>
    </submittedName>
</protein>
<evidence type="ECO:0000313" key="7">
    <source>
        <dbReference type="Proteomes" id="UP001596457"/>
    </source>
</evidence>
<dbReference type="PANTHER" id="PTHR43537">
    <property type="entry name" value="TRANSCRIPTIONAL REGULATOR, GNTR FAMILY"/>
    <property type="match status" value="1"/>
</dbReference>
<dbReference type="SUPFAM" id="SSF46785">
    <property type="entry name" value="Winged helix' DNA-binding domain"/>
    <property type="match status" value="1"/>
</dbReference>
<dbReference type="RefSeq" id="WP_382203371.1">
    <property type="nucleotide sequence ID" value="NZ_JBHTBZ010000068.1"/>
</dbReference>
<dbReference type="Proteomes" id="UP001596457">
    <property type="component" value="Unassembled WGS sequence"/>
</dbReference>
<keyword evidence="3" id="KW-0804">Transcription</keyword>
<evidence type="ECO:0000256" key="2">
    <source>
        <dbReference type="ARBA" id="ARBA00023125"/>
    </source>
</evidence>
<dbReference type="InterPro" id="IPR036388">
    <property type="entry name" value="WH-like_DNA-bd_sf"/>
</dbReference>
<dbReference type="SUPFAM" id="SSF48008">
    <property type="entry name" value="GntR ligand-binding domain-like"/>
    <property type="match status" value="1"/>
</dbReference>
<evidence type="ECO:0000259" key="5">
    <source>
        <dbReference type="PROSITE" id="PS50949"/>
    </source>
</evidence>
<proteinExistence type="predicted"/>
<dbReference type="InterPro" id="IPR000524">
    <property type="entry name" value="Tscrpt_reg_HTH_GntR"/>
</dbReference>
<dbReference type="Gene3D" id="1.20.120.530">
    <property type="entry name" value="GntR ligand-binding domain-like"/>
    <property type="match status" value="1"/>
</dbReference>
<dbReference type="InterPro" id="IPR011711">
    <property type="entry name" value="GntR_C"/>
</dbReference>
<evidence type="ECO:0000256" key="3">
    <source>
        <dbReference type="ARBA" id="ARBA00023163"/>
    </source>
</evidence>
<feature type="compositionally biased region" description="Pro residues" evidence="4">
    <location>
        <begin position="1"/>
        <end position="11"/>
    </location>
</feature>
<dbReference type="SMART" id="SM00895">
    <property type="entry name" value="FCD"/>
    <property type="match status" value="1"/>
</dbReference>
<dbReference type="EMBL" id="JBHTBZ010000068">
    <property type="protein sequence ID" value="MFC7462523.1"/>
    <property type="molecule type" value="Genomic_DNA"/>
</dbReference>
<feature type="domain" description="HTH gntR-type" evidence="5">
    <location>
        <begin position="26"/>
        <end position="93"/>
    </location>
</feature>
<dbReference type="Gene3D" id="1.10.10.10">
    <property type="entry name" value="Winged helix-like DNA-binding domain superfamily/Winged helix DNA-binding domain"/>
    <property type="match status" value="1"/>
</dbReference>
<comment type="caution">
    <text evidence="6">The sequence shown here is derived from an EMBL/GenBank/DDBJ whole genome shotgun (WGS) entry which is preliminary data.</text>
</comment>
<sequence length="247" mass="27381">MARPKQTPPSITPVSTPEDPNLSQELADEMRVRDAIVEAVLSQKLPPGTRLVETPLCEAFGVNRSLLRRALVRLANEKVVELQHNRGASVAQPSQTEMHEVFEVRRLIEGSLMRRLCACAKPGDIAGLRRLVQDEAQAYHQGDRSRWLRLSGEYHLAAARALGNDELQEIMNALVARTSLMKALYDAPGRSVCSFEEHDAILDAIAAGDAERACQLMDEHLQSAERKLRRDPPSTDVDLLRLFGSGT</sequence>
<evidence type="ECO:0000313" key="6">
    <source>
        <dbReference type="EMBL" id="MFC7462523.1"/>
    </source>
</evidence>
<dbReference type="InterPro" id="IPR036390">
    <property type="entry name" value="WH_DNA-bd_sf"/>
</dbReference>
<dbReference type="Pfam" id="PF00392">
    <property type="entry name" value="GntR"/>
    <property type="match status" value="1"/>
</dbReference>
<feature type="region of interest" description="Disordered" evidence="4">
    <location>
        <begin position="1"/>
        <end position="21"/>
    </location>
</feature>
<evidence type="ECO:0000256" key="1">
    <source>
        <dbReference type="ARBA" id="ARBA00023015"/>
    </source>
</evidence>
<keyword evidence="7" id="KW-1185">Reference proteome</keyword>
<dbReference type="PANTHER" id="PTHR43537:SF53">
    <property type="entry name" value="HTH-TYPE TRANSCRIPTIONAL REPRESSOR NANR"/>
    <property type="match status" value="1"/>
</dbReference>
<gene>
    <name evidence="6" type="ORF">ACFQU0_19040</name>
</gene>
<name>A0ABW2SH07_9BURK</name>
<evidence type="ECO:0000256" key="4">
    <source>
        <dbReference type="SAM" id="MobiDB-lite"/>
    </source>
</evidence>
<dbReference type="PROSITE" id="PS50949">
    <property type="entry name" value="HTH_GNTR"/>
    <property type="match status" value="1"/>
</dbReference>
<dbReference type="InterPro" id="IPR008920">
    <property type="entry name" value="TF_FadR/GntR_C"/>
</dbReference>